<proteinExistence type="predicted"/>
<protein>
    <recommendedName>
        <fullName evidence="3">BTB domain-containing protein</fullName>
    </recommendedName>
</protein>
<comment type="caution">
    <text evidence="1">The sequence shown here is derived from an EMBL/GenBank/DDBJ whole genome shotgun (WGS) entry which is preliminary data.</text>
</comment>
<dbReference type="OrthoDB" id="5326346at2759"/>
<keyword evidence="2" id="KW-1185">Reference proteome</keyword>
<name>A0A9P8C488_9HELO</name>
<dbReference type="AlphaFoldDB" id="A0A9P8C488"/>
<evidence type="ECO:0000313" key="1">
    <source>
        <dbReference type="EMBL" id="KAG9232887.1"/>
    </source>
</evidence>
<reference evidence="1" key="1">
    <citation type="journal article" date="2021" name="IMA Fungus">
        <title>Genomic characterization of three marine fungi, including Emericellopsis atlantica sp. nov. with signatures of a generalist lifestyle and marine biomass degradation.</title>
        <authorList>
            <person name="Hagestad O.C."/>
            <person name="Hou L."/>
            <person name="Andersen J.H."/>
            <person name="Hansen E.H."/>
            <person name="Altermark B."/>
            <person name="Li C."/>
            <person name="Kuhnert E."/>
            <person name="Cox R.J."/>
            <person name="Crous P.W."/>
            <person name="Spatafora J.W."/>
            <person name="Lail K."/>
            <person name="Amirebrahimi M."/>
            <person name="Lipzen A."/>
            <person name="Pangilinan J."/>
            <person name="Andreopoulos W."/>
            <person name="Hayes R.D."/>
            <person name="Ng V."/>
            <person name="Grigoriev I.V."/>
            <person name="Jackson S.A."/>
            <person name="Sutton T.D.S."/>
            <person name="Dobson A.D.W."/>
            <person name="Rama T."/>
        </authorList>
    </citation>
    <scope>NUCLEOTIDE SEQUENCE</scope>
    <source>
        <strain evidence="1">TRa018bII</strain>
    </source>
</reference>
<dbReference type="EMBL" id="MU251525">
    <property type="protein sequence ID" value="KAG9232887.1"/>
    <property type="molecule type" value="Genomic_DNA"/>
</dbReference>
<organism evidence="1 2">
    <name type="scientific">Amylocarpus encephaloides</name>
    <dbReference type="NCBI Taxonomy" id="45428"/>
    <lineage>
        <taxon>Eukaryota</taxon>
        <taxon>Fungi</taxon>
        <taxon>Dikarya</taxon>
        <taxon>Ascomycota</taxon>
        <taxon>Pezizomycotina</taxon>
        <taxon>Leotiomycetes</taxon>
        <taxon>Helotiales</taxon>
        <taxon>Helotiales incertae sedis</taxon>
        <taxon>Amylocarpus</taxon>
    </lineage>
</organism>
<evidence type="ECO:0000313" key="2">
    <source>
        <dbReference type="Proteomes" id="UP000824998"/>
    </source>
</evidence>
<dbReference type="Proteomes" id="UP000824998">
    <property type="component" value="Unassembled WGS sequence"/>
</dbReference>
<sequence length="333" mass="36955">MEAIGATGWKLCDPKGDLVFVITQSSAINNPPCGSNDSTSGANPVMRIAASSKHVTLASPVLAAILSTNFAEGISLKANGFARIFLQDNPSAFAIIMDIVHARNNWVPLEVDLATLTNLALIVDKYQMHNAISYFANIWIDNLKVKNDDKSVFGDMEVTLRWIAIAWVFQNKEQFKKHTGIAKNMASGALLRAEKMNQLIYELPLPDNLIEDMCTFYQNSMAHLVDTYSYMISRLGHDGVIICPNSREDCDSMILGYLIRKGQAFGLFPEPAPPFGELRLGEILRKMKAVKPKKTCKSSHGGMNHGVSEMFEAAVGRVEKDMEGWELRHYLRA</sequence>
<accession>A0A9P8C488</accession>
<gene>
    <name evidence="1" type="ORF">BJ875DRAFT_544183</name>
</gene>
<evidence type="ECO:0008006" key="3">
    <source>
        <dbReference type="Google" id="ProtNLM"/>
    </source>
</evidence>